<dbReference type="InterPro" id="IPR011333">
    <property type="entry name" value="SKP1/BTB/POZ_sf"/>
</dbReference>
<accession>A0A8B6BM61</accession>
<dbReference type="Pfam" id="PF07707">
    <property type="entry name" value="BACK"/>
    <property type="match status" value="1"/>
</dbReference>
<dbReference type="PROSITE" id="PS50097">
    <property type="entry name" value="BTB"/>
    <property type="match status" value="1"/>
</dbReference>
<evidence type="ECO:0000313" key="3">
    <source>
        <dbReference type="EMBL" id="VDH92905.1"/>
    </source>
</evidence>
<keyword evidence="4" id="KW-1185">Reference proteome</keyword>
<dbReference type="Gene3D" id="1.25.40.420">
    <property type="match status" value="1"/>
</dbReference>
<evidence type="ECO:0000313" key="4">
    <source>
        <dbReference type="Proteomes" id="UP000596742"/>
    </source>
</evidence>
<dbReference type="Pfam" id="PF00651">
    <property type="entry name" value="BTB"/>
    <property type="match status" value="1"/>
</dbReference>
<organism evidence="3 4">
    <name type="scientific">Mytilus galloprovincialis</name>
    <name type="common">Mediterranean mussel</name>
    <dbReference type="NCBI Taxonomy" id="29158"/>
    <lineage>
        <taxon>Eukaryota</taxon>
        <taxon>Metazoa</taxon>
        <taxon>Spiralia</taxon>
        <taxon>Lophotrochozoa</taxon>
        <taxon>Mollusca</taxon>
        <taxon>Bivalvia</taxon>
        <taxon>Autobranchia</taxon>
        <taxon>Pteriomorphia</taxon>
        <taxon>Mytilida</taxon>
        <taxon>Mytiloidea</taxon>
        <taxon>Mytilidae</taxon>
        <taxon>Mytilinae</taxon>
        <taxon>Mytilus</taxon>
    </lineage>
</organism>
<feature type="domain" description="BTB" evidence="2">
    <location>
        <begin position="59"/>
        <end position="128"/>
    </location>
</feature>
<reference evidence="3" key="1">
    <citation type="submission" date="2018-11" db="EMBL/GenBank/DDBJ databases">
        <authorList>
            <person name="Alioto T."/>
            <person name="Alioto T."/>
        </authorList>
    </citation>
    <scope>NUCLEOTIDE SEQUENCE</scope>
</reference>
<gene>
    <name evidence="3" type="ORF">MGAL_10B016580</name>
</gene>
<dbReference type="AlphaFoldDB" id="A0A8B6BM61"/>
<comment type="caution">
    <text evidence="3">The sequence shown here is derived from an EMBL/GenBank/DDBJ whole genome shotgun (WGS) entry which is preliminary data.</text>
</comment>
<dbReference type="PANTHER" id="PTHR45774">
    <property type="entry name" value="BTB/POZ DOMAIN-CONTAINING"/>
    <property type="match status" value="1"/>
</dbReference>
<dbReference type="SUPFAM" id="SSF54695">
    <property type="entry name" value="POZ domain"/>
    <property type="match status" value="1"/>
</dbReference>
<dbReference type="InterPro" id="IPR011705">
    <property type="entry name" value="BACK"/>
</dbReference>
<dbReference type="OrthoDB" id="6155462at2759"/>
<feature type="compositionally biased region" description="Polar residues" evidence="1">
    <location>
        <begin position="8"/>
        <end position="23"/>
    </location>
</feature>
<evidence type="ECO:0000259" key="2">
    <source>
        <dbReference type="PROSITE" id="PS50097"/>
    </source>
</evidence>
<proteinExistence type="predicted"/>
<sequence>MEREGYNSKMSPETQFSTESNNEASCIQGETEALYLSENQQNDSIVSCLSNICLNEDLADVYFSFPGEKSIRYPAHKMVLSMRSPVFKAMFYGTFPQENGDIEILDIKPSTFNLMLRYIYTDRVQLRGKIVISLLYAAQKYQLQSLLTLCETYLRNNLWIRSACTIYSKTKLFSLETLKKDTLKYIALNAAEIFEDEDFLAVPANDLVDIMMLESLDISEVKLFQSILKWVDVKLGKAQKLITGQNRRGILLSSGILYLIAFPSLSLDDFTKIVVPAGVLTDEEQLQLFKAITMNEESIRTKFRVKPRSIGKVIKIAIHDILPSLQSLYQSGSKINEDNSLHRTQNIYLRTSRRIRVVSANVKPKCVRGGRVNECIVECTFRGKTVDQQYMSGENCIVHIDEEFTPNDTWNIVFEIKDERQGNVLGFFSTSKKLSTIFNGQFQMLPNNYNIGQARRKLNWNQYFTPGKSTRIDFSLEGIYLVDTLEIVELD</sequence>
<feature type="region of interest" description="Disordered" evidence="1">
    <location>
        <begin position="1"/>
        <end position="23"/>
    </location>
</feature>
<dbReference type="PANTHER" id="PTHR45774:SF3">
    <property type="entry name" value="BTB (POZ) DOMAIN-CONTAINING 2B-RELATED"/>
    <property type="match status" value="1"/>
</dbReference>
<dbReference type="Gene3D" id="3.30.710.10">
    <property type="entry name" value="Potassium Channel Kv1.1, Chain A"/>
    <property type="match status" value="1"/>
</dbReference>
<dbReference type="InterPro" id="IPR000210">
    <property type="entry name" value="BTB/POZ_dom"/>
</dbReference>
<evidence type="ECO:0000256" key="1">
    <source>
        <dbReference type="SAM" id="MobiDB-lite"/>
    </source>
</evidence>
<dbReference type="EMBL" id="UYJE01000390">
    <property type="protein sequence ID" value="VDH92905.1"/>
    <property type="molecule type" value="Genomic_DNA"/>
</dbReference>
<name>A0A8B6BM61_MYTGA</name>
<dbReference type="SMART" id="SM00225">
    <property type="entry name" value="BTB"/>
    <property type="match status" value="1"/>
</dbReference>
<protein>
    <submittedName>
        <fullName evidence="3">BTB/POZ domain-containing protein 3/6</fullName>
    </submittedName>
</protein>
<dbReference type="Proteomes" id="UP000596742">
    <property type="component" value="Unassembled WGS sequence"/>
</dbReference>